<keyword evidence="2" id="KW-1185">Reference proteome</keyword>
<proteinExistence type="predicted"/>
<sequence length="136" mass="14245">MHSCSHHLNESSVTSCCAPVSPTCALPVGDCVPSPSSMNAPCSPATAIITLDAPSQLKRKALNVETNGKPNGLDSASAAVGVDEVMGKSEDDFDSTSRCNQTVVAPVLRPRRPVLSSTSSKRSVQVRSCLSKRCIF</sequence>
<name>A0A3S5B2F1_9PLAT</name>
<organism evidence="1 2">
    <name type="scientific">Protopolystoma xenopodis</name>
    <dbReference type="NCBI Taxonomy" id="117903"/>
    <lineage>
        <taxon>Eukaryota</taxon>
        <taxon>Metazoa</taxon>
        <taxon>Spiralia</taxon>
        <taxon>Lophotrochozoa</taxon>
        <taxon>Platyhelminthes</taxon>
        <taxon>Monogenea</taxon>
        <taxon>Polyopisthocotylea</taxon>
        <taxon>Polystomatidea</taxon>
        <taxon>Polystomatidae</taxon>
        <taxon>Protopolystoma</taxon>
    </lineage>
</organism>
<dbReference type="EMBL" id="CAAALY010286848">
    <property type="protein sequence ID" value="VEL43921.1"/>
    <property type="molecule type" value="Genomic_DNA"/>
</dbReference>
<evidence type="ECO:0000313" key="2">
    <source>
        <dbReference type="Proteomes" id="UP000784294"/>
    </source>
</evidence>
<accession>A0A3S5B2F1</accession>
<comment type="caution">
    <text evidence="1">The sequence shown here is derived from an EMBL/GenBank/DDBJ whole genome shotgun (WGS) entry which is preliminary data.</text>
</comment>
<evidence type="ECO:0000313" key="1">
    <source>
        <dbReference type="EMBL" id="VEL43921.1"/>
    </source>
</evidence>
<dbReference type="Proteomes" id="UP000784294">
    <property type="component" value="Unassembled WGS sequence"/>
</dbReference>
<gene>
    <name evidence="1" type="ORF">PXEA_LOCUS37361</name>
</gene>
<dbReference type="AlphaFoldDB" id="A0A3S5B2F1"/>
<reference evidence="1" key="1">
    <citation type="submission" date="2018-11" db="EMBL/GenBank/DDBJ databases">
        <authorList>
            <consortium name="Pathogen Informatics"/>
        </authorList>
    </citation>
    <scope>NUCLEOTIDE SEQUENCE</scope>
</reference>
<protein>
    <submittedName>
        <fullName evidence="1">Uncharacterized protein</fullName>
    </submittedName>
</protein>